<accession>D8UHD9</accession>
<dbReference type="GeneID" id="9623172"/>
<dbReference type="RefSeq" id="XP_002958075.1">
    <property type="nucleotide sequence ID" value="XM_002958029.1"/>
</dbReference>
<dbReference type="STRING" id="3068.D8UHD9"/>
<gene>
    <name evidence="2" type="ORF">VOLCADRAFT_107952</name>
</gene>
<dbReference type="OrthoDB" id="536984at2759"/>
<feature type="compositionally biased region" description="Low complexity" evidence="1">
    <location>
        <begin position="319"/>
        <end position="340"/>
    </location>
</feature>
<dbReference type="AlphaFoldDB" id="D8UHD9"/>
<reference evidence="2 3" key="1">
    <citation type="journal article" date="2010" name="Science">
        <title>Genomic analysis of organismal complexity in the multicellular green alga Volvox carteri.</title>
        <authorList>
            <person name="Prochnik S.E."/>
            <person name="Umen J."/>
            <person name="Nedelcu A.M."/>
            <person name="Hallmann A."/>
            <person name="Miller S.M."/>
            <person name="Nishii I."/>
            <person name="Ferris P."/>
            <person name="Kuo A."/>
            <person name="Mitros T."/>
            <person name="Fritz-Laylin L.K."/>
            <person name="Hellsten U."/>
            <person name="Chapman J."/>
            <person name="Simakov O."/>
            <person name="Rensing S.A."/>
            <person name="Terry A."/>
            <person name="Pangilinan J."/>
            <person name="Kapitonov V."/>
            <person name="Jurka J."/>
            <person name="Salamov A."/>
            <person name="Shapiro H."/>
            <person name="Schmutz J."/>
            <person name="Grimwood J."/>
            <person name="Lindquist E."/>
            <person name="Lucas S."/>
            <person name="Grigoriev I.V."/>
            <person name="Schmitt R."/>
            <person name="Kirk D."/>
            <person name="Rokhsar D.S."/>
        </authorList>
    </citation>
    <scope>NUCLEOTIDE SEQUENCE [LARGE SCALE GENOMIC DNA]</scope>
    <source>
        <strain evidence="3">f. Nagariensis / Eve</strain>
    </source>
</reference>
<feature type="compositionally biased region" description="Pro residues" evidence="1">
    <location>
        <begin position="264"/>
        <end position="276"/>
    </location>
</feature>
<name>D8UHD9_VOLCA</name>
<sequence>MTLPFRCHKACTACRCASVLSSTGITYLPIAAGGRLARLCPVGLPHFLDASNGSSFYQVAGQQRFLSRRALEEPLPTDWEALREAAGLTAFIAAAITVGCENVAVLSLAHEDPDKFDSPITSPRVVDILFKHRWQTSMELLGAYLGHLFRDRQLVGYCGVVEELMVVDSLDDLIRTLSRCVVRLQSALQNHPLQLQQQQQLQQLHSGLTGSSPSVQRGRFARMSAVSPGSNHDPYLASLIQQYQVQMHSVANLVPDLTSESGPGLPPPPPPPPPPSAHLLQPQQRYGVAGMPSSSAHFPPLQPSPRQPSAAGLLGGGVAAAAAAGVTAAASTGPAGSPAAAGGGGGEK</sequence>
<evidence type="ECO:0000256" key="1">
    <source>
        <dbReference type="SAM" id="MobiDB-lite"/>
    </source>
</evidence>
<proteinExistence type="predicted"/>
<organism evidence="3">
    <name type="scientific">Volvox carteri f. nagariensis</name>
    <dbReference type="NCBI Taxonomy" id="3068"/>
    <lineage>
        <taxon>Eukaryota</taxon>
        <taxon>Viridiplantae</taxon>
        <taxon>Chlorophyta</taxon>
        <taxon>core chlorophytes</taxon>
        <taxon>Chlorophyceae</taxon>
        <taxon>CS clade</taxon>
        <taxon>Chlamydomonadales</taxon>
        <taxon>Volvocaceae</taxon>
        <taxon>Volvox</taxon>
    </lineage>
</organism>
<dbReference type="KEGG" id="vcn:VOLCADRAFT_107952"/>
<evidence type="ECO:0000313" key="3">
    <source>
        <dbReference type="Proteomes" id="UP000001058"/>
    </source>
</evidence>
<keyword evidence="3" id="KW-1185">Reference proteome</keyword>
<dbReference type="EMBL" id="GL378406">
    <property type="protein sequence ID" value="EFJ40806.1"/>
    <property type="molecule type" value="Genomic_DNA"/>
</dbReference>
<dbReference type="InParanoid" id="D8UHD9"/>
<protein>
    <submittedName>
        <fullName evidence="2">Uncharacterized protein</fullName>
    </submittedName>
</protein>
<feature type="region of interest" description="Disordered" evidence="1">
    <location>
        <begin position="255"/>
        <end position="348"/>
    </location>
</feature>
<dbReference type="Proteomes" id="UP000001058">
    <property type="component" value="Unassembled WGS sequence"/>
</dbReference>
<evidence type="ECO:0000313" key="2">
    <source>
        <dbReference type="EMBL" id="EFJ40806.1"/>
    </source>
</evidence>